<dbReference type="NCBIfam" id="TIGR03534">
    <property type="entry name" value="RF_mod_PrmC"/>
    <property type="match status" value="1"/>
</dbReference>
<dbReference type="InterPro" id="IPR050320">
    <property type="entry name" value="N5-glutamine_MTase"/>
</dbReference>
<dbReference type="Pfam" id="PF13847">
    <property type="entry name" value="Methyltransf_31"/>
    <property type="match status" value="1"/>
</dbReference>
<dbReference type="SUPFAM" id="SSF53335">
    <property type="entry name" value="S-adenosyl-L-methionine-dependent methyltransferases"/>
    <property type="match status" value="1"/>
</dbReference>
<dbReference type="NCBIfam" id="TIGR00536">
    <property type="entry name" value="hemK_fam"/>
    <property type="match status" value="1"/>
</dbReference>
<dbReference type="InterPro" id="IPR019874">
    <property type="entry name" value="RF_methyltr_PrmC"/>
</dbReference>
<keyword evidence="3 4" id="KW-0949">S-adenosyl-L-methionine</keyword>
<dbReference type="HAMAP" id="MF_02126">
    <property type="entry name" value="RF_methyltr_PrmC"/>
    <property type="match status" value="1"/>
</dbReference>
<reference evidence="7" key="1">
    <citation type="submission" date="2022-03" db="EMBL/GenBank/DDBJ databases">
        <title>Identification of a novel bacterium isolated from mangrove sediments.</title>
        <authorList>
            <person name="Pan X."/>
        </authorList>
    </citation>
    <scope>NUCLEOTIDE SEQUENCE</scope>
    <source>
        <strain evidence="7">B2637</strain>
    </source>
</reference>
<comment type="caution">
    <text evidence="7">The sequence shown here is derived from an EMBL/GenBank/DDBJ whole genome shotgun (WGS) entry which is preliminary data.</text>
</comment>
<feature type="binding site" evidence="4">
    <location>
        <begin position="189"/>
        <end position="192"/>
    </location>
    <ligand>
        <name>substrate</name>
    </ligand>
</feature>
<dbReference type="PROSITE" id="PS00092">
    <property type="entry name" value="N6_MTASE"/>
    <property type="match status" value="1"/>
</dbReference>
<organism evidence="7 8">
    <name type="scientific">Novosphingobium mangrovi</name>
    <name type="common">ex Hu et al. 2023</name>
    <dbReference type="NCBI Taxonomy" id="2930094"/>
    <lineage>
        <taxon>Bacteria</taxon>
        <taxon>Pseudomonadati</taxon>
        <taxon>Pseudomonadota</taxon>
        <taxon>Alphaproteobacteria</taxon>
        <taxon>Sphingomonadales</taxon>
        <taxon>Sphingomonadaceae</taxon>
        <taxon>Novosphingobium</taxon>
    </lineage>
</organism>
<dbReference type="PANTHER" id="PTHR18895:SF74">
    <property type="entry name" value="MTRF1L RELEASE FACTOR GLUTAMINE METHYLTRANSFERASE"/>
    <property type="match status" value="1"/>
</dbReference>
<evidence type="ECO:0000256" key="3">
    <source>
        <dbReference type="ARBA" id="ARBA00022691"/>
    </source>
</evidence>
<feature type="binding site" evidence="4">
    <location>
        <position position="171"/>
    </location>
    <ligand>
        <name>S-adenosyl-L-methionine</name>
        <dbReference type="ChEBI" id="CHEBI:59789"/>
    </ligand>
</feature>
<dbReference type="InterPro" id="IPR040758">
    <property type="entry name" value="PrmC_N"/>
</dbReference>
<evidence type="ECO:0000259" key="6">
    <source>
        <dbReference type="Pfam" id="PF17827"/>
    </source>
</evidence>
<dbReference type="InterPro" id="IPR002052">
    <property type="entry name" value="DNA_methylase_N6_adenine_CS"/>
</dbReference>
<keyword evidence="8" id="KW-1185">Reference proteome</keyword>
<dbReference type="InterPro" id="IPR029063">
    <property type="entry name" value="SAM-dependent_MTases_sf"/>
</dbReference>
<dbReference type="RefSeq" id="WP_243800312.1">
    <property type="nucleotide sequence ID" value="NZ_JALHAT010000018.1"/>
</dbReference>
<feature type="domain" description="Release factor glutamine methyltransferase N-terminal" evidence="6">
    <location>
        <begin position="7"/>
        <end position="72"/>
    </location>
</feature>
<dbReference type="EC" id="2.1.1.297" evidence="4"/>
<evidence type="ECO:0000313" key="8">
    <source>
        <dbReference type="Proteomes" id="UP001162802"/>
    </source>
</evidence>
<dbReference type="Pfam" id="PF17827">
    <property type="entry name" value="PrmC_N"/>
    <property type="match status" value="1"/>
</dbReference>
<evidence type="ECO:0000313" key="7">
    <source>
        <dbReference type="EMBL" id="MCJ1961337.1"/>
    </source>
</evidence>
<feature type="binding site" evidence="4">
    <location>
        <begin position="117"/>
        <end position="121"/>
    </location>
    <ligand>
        <name>S-adenosyl-L-methionine</name>
        <dbReference type="ChEBI" id="CHEBI:59789"/>
    </ligand>
</feature>
<dbReference type="InterPro" id="IPR004556">
    <property type="entry name" value="HemK-like"/>
</dbReference>
<accession>A0ABT0ADR7</accession>
<evidence type="ECO:0000259" key="5">
    <source>
        <dbReference type="Pfam" id="PF13847"/>
    </source>
</evidence>
<feature type="binding site" evidence="4">
    <location>
        <position position="140"/>
    </location>
    <ligand>
        <name>S-adenosyl-L-methionine</name>
        <dbReference type="ChEBI" id="CHEBI:59789"/>
    </ligand>
</feature>
<dbReference type="GO" id="GO:0032259">
    <property type="term" value="P:methylation"/>
    <property type="evidence" value="ECO:0007669"/>
    <property type="project" value="UniProtKB-KW"/>
</dbReference>
<dbReference type="PANTHER" id="PTHR18895">
    <property type="entry name" value="HEMK METHYLTRANSFERASE"/>
    <property type="match status" value="1"/>
</dbReference>
<dbReference type="Gene3D" id="1.10.8.10">
    <property type="entry name" value="DNA helicase RuvA subunit, C-terminal domain"/>
    <property type="match status" value="1"/>
</dbReference>
<comment type="function">
    <text evidence="4">Methylates the class 1 translation termination release factors RF1/PrfA and RF2/PrfB on the glutamine residue of the universally conserved GGQ motif.</text>
</comment>
<dbReference type="GO" id="GO:0102559">
    <property type="term" value="F:peptide chain release factor N(5)-glutamine methyltransferase activity"/>
    <property type="evidence" value="ECO:0007669"/>
    <property type="project" value="UniProtKB-EC"/>
</dbReference>
<feature type="binding site" evidence="4">
    <location>
        <position position="189"/>
    </location>
    <ligand>
        <name>S-adenosyl-L-methionine</name>
        <dbReference type="ChEBI" id="CHEBI:59789"/>
    </ligand>
</feature>
<evidence type="ECO:0000256" key="2">
    <source>
        <dbReference type="ARBA" id="ARBA00022679"/>
    </source>
</evidence>
<keyword evidence="1 4" id="KW-0489">Methyltransferase</keyword>
<gene>
    <name evidence="4 7" type="primary">prmC</name>
    <name evidence="7" type="ORF">MTR65_11645</name>
</gene>
<dbReference type="Gene3D" id="3.40.50.150">
    <property type="entry name" value="Vaccinia Virus protein VP39"/>
    <property type="match status" value="1"/>
</dbReference>
<proteinExistence type="inferred from homology"/>
<name>A0ABT0ADR7_9SPHN</name>
<dbReference type="InterPro" id="IPR025714">
    <property type="entry name" value="Methyltranfer_dom"/>
</dbReference>
<keyword evidence="2 4" id="KW-0808">Transferase</keyword>
<sequence length="282" mass="30152">MADVAAALRAATERLAATSDTARLDAEVLMAHALNATRSQLLLHHMRDPEPESFAQLIARREAHEPVAYIVGSTDFYGLELAVSPAVLIPRGDSETVIEAARTALEGRPPQRILDLGTGSGALLIAALSLFPEAEGLGIDRSGDALAVAAANAARHPQAAGTRAAFRPVDWTRDDWRTDLGRFDLILANPPYVEDDAELDTSVHAFEPAGALFSGPDGLDDYRILVPQLPELLTPGGLALVEIGYTQSEAVMALGEAVNLSTRLYRDLANRPRVVAFSHVVH</sequence>
<dbReference type="Proteomes" id="UP001162802">
    <property type="component" value="Unassembled WGS sequence"/>
</dbReference>
<comment type="catalytic activity">
    <reaction evidence="4">
        <text>L-glutaminyl-[peptide chain release factor] + S-adenosyl-L-methionine = N(5)-methyl-L-glutaminyl-[peptide chain release factor] + S-adenosyl-L-homocysteine + H(+)</text>
        <dbReference type="Rhea" id="RHEA:42896"/>
        <dbReference type="Rhea" id="RHEA-COMP:10271"/>
        <dbReference type="Rhea" id="RHEA-COMP:10272"/>
        <dbReference type="ChEBI" id="CHEBI:15378"/>
        <dbReference type="ChEBI" id="CHEBI:30011"/>
        <dbReference type="ChEBI" id="CHEBI:57856"/>
        <dbReference type="ChEBI" id="CHEBI:59789"/>
        <dbReference type="ChEBI" id="CHEBI:61891"/>
        <dbReference type="EC" id="2.1.1.297"/>
    </reaction>
</comment>
<protein>
    <recommendedName>
        <fullName evidence="4">Release factor glutamine methyltransferase</fullName>
        <shortName evidence="4">RF MTase</shortName>
        <ecNumber evidence="4">2.1.1.297</ecNumber>
    </recommendedName>
    <alternativeName>
        <fullName evidence="4">N5-glutamine methyltransferase PrmC</fullName>
    </alternativeName>
    <alternativeName>
        <fullName evidence="4">Protein-(glutamine-N5) MTase PrmC</fullName>
    </alternativeName>
    <alternativeName>
        <fullName evidence="4">Protein-glutamine N-methyltransferase PrmC</fullName>
    </alternativeName>
</protein>
<evidence type="ECO:0000256" key="1">
    <source>
        <dbReference type="ARBA" id="ARBA00022603"/>
    </source>
</evidence>
<evidence type="ECO:0000256" key="4">
    <source>
        <dbReference type="HAMAP-Rule" id="MF_02126"/>
    </source>
</evidence>
<comment type="similarity">
    <text evidence="4">Belongs to the protein N5-glutamine methyltransferase family. PrmC subfamily.</text>
</comment>
<dbReference type="CDD" id="cd02440">
    <property type="entry name" value="AdoMet_MTases"/>
    <property type="match status" value="1"/>
</dbReference>
<dbReference type="EMBL" id="JALHAT010000018">
    <property type="protein sequence ID" value="MCJ1961337.1"/>
    <property type="molecule type" value="Genomic_DNA"/>
</dbReference>
<feature type="domain" description="Methyltransferase" evidence="5">
    <location>
        <begin position="112"/>
        <end position="240"/>
    </location>
</feature>